<dbReference type="PANTHER" id="PTHR40457">
    <property type="entry name" value="PHOSPHOLIPASE A1"/>
    <property type="match status" value="1"/>
</dbReference>
<dbReference type="PRINTS" id="PR01486">
    <property type="entry name" value="PHPHLIPASEA1"/>
</dbReference>
<evidence type="ECO:0000256" key="4">
    <source>
        <dbReference type="ARBA" id="ARBA00011702"/>
    </source>
</evidence>
<evidence type="ECO:0000313" key="19">
    <source>
        <dbReference type="EMBL" id="PZO90497.1"/>
    </source>
</evidence>
<accession>A0A2W5ABE9</accession>
<evidence type="ECO:0000256" key="12">
    <source>
        <dbReference type="ARBA" id="ARBA00023098"/>
    </source>
</evidence>
<feature type="binding site" description="in dimeric form" evidence="16">
    <location>
        <position position="275"/>
    </location>
    <ligand>
        <name>Ca(2+)</name>
        <dbReference type="ChEBI" id="CHEBI:29108"/>
        <label>1</label>
    </ligand>
</feature>
<dbReference type="InterPro" id="IPR003187">
    <property type="entry name" value="PLipase_A1"/>
</dbReference>
<dbReference type="GO" id="GO:0009279">
    <property type="term" value="C:cell outer membrane"/>
    <property type="evidence" value="ECO:0007669"/>
    <property type="project" value="UniProtKB-SubCell"/>
</dbReference>
<keyword evidence="5" id="KW-1134">Transmembrane beta strand</keyword>
<keyword evidence="6" id="KW-0812">Transmembrane</keyword>
<keyword evidence="8 17" id="KW-0732">Signal</keyword>
<dbReference type="GO" id="GO:0046872">
    <property type="term" value="F:metal ion binding"/>
    <property type="evidence" value="ECO:0007669"/>
    <property type="project" value="UniProtKB-KW"/>
</dbReference>
<comment type="subcellular location">
    <subcellularLocation>
        <location evidence="17">Cell outer membrane</location>
        <topology evidence="17">Multi-pass membrane protein</topology>
    </subcellularLocation>
    <text evidence="17">One of the very few enzymes located there.</text>
</comment>
<dbReference type="SUPFAM" id="SSF56931">
    <property type="entry name" value="Outer membrane phospholipase A (OMPLA)"/>
    <property type="match status" value="1"/>
</dbReference>
<evidence type="ECO:0000256" key="11">
    <source>
        <dbReference type="ARBA" id="ARBA00022963"/>
    </source>
</evidence>
<gene>
    <name evidence="19" type="ORF">DI623_06595</name>
</gene>
<dbReference type="Pfam" id="PF02253">
    <property type="entry name" value="PLA1"/>
    <property type="match status" value="1"/>
</dbReference>
<keyword evidence="13" id="KW-0472">Membrane</keyword>
<evidence type="ECO:0000256" key="14">
    <source>
        <dbReference type="ARBA" id="ARBA00023237"/>
    </source>
</evidence>
<feature type="chain" id="PRO_5019619424" description="Phospholipase A1" evidence="17">
    <location>
        <begin position="24"/>
        <end position="407"/>
    </location>
</feature>
<feature type="active site" description="Proton acceptor" evidence="15">
    <location>
        <position position="270"/>
    </location>
</feature>
<evidence type="ECO:0000256" key="2">
    <source>
        <dbReference type="ARBA" id="ARBA00001604"/>
    </source>
</evidence>
<evidence type="ECO:0000256" key="16">
    <source>
        <dbReference type="PIRSR" id="PIRSR603187-2"/>
    </source>
</evidence>
<evidence type="ECO:0000256" key="8">
    <source>
        <dbReference type="ARBA" id="ARBA00022729"/>
    </source>
</evidence>
<keyword evidence="7 16" id="KW-0479">Metal-binding</keyword>
<proteinExistence type="inferred from homology"/>
<evidence type="ECO:0000256" key="13">
    <source>
        <dbReference type="ARBA" id="ARBA00023136"/>
    </source>
</evidence>
<sequence>MIVRMMSGILSVAAFALASPAHAASNMAVLISDVGEQGEDGAILVELRILNEGREPEIFSLPGHIEARLEHAGESQPVWLERGPESPDDLNLSPGGFGRARYRFHAPDGQRLDGARLSIPSWSAREASITLRSRDAASRMAGVQPASEKQDDRAPQAAPPLSDRSAGNAFLANLSAYEPIYAVYGPGTNSEARIQVSFKYQLFGSRRSAGLPHSWRDGLYFAYTQRMFWDLGAQSSPFRNVDYQPEIFYLTPAATFLNGVSFNTQAGIRHESNGRDGEASRSINSIYVAPMAAIPLGGGYRLSFAPRLSFFIGDKSDNPDIRRYRGNTGLFMEIGEDEGIRLSTSARLNFGSGKGAIGTDISYPLPRLLGGGPDFYLFGQSFIGYGENLLDYNRRITRFRIGLALVR</sequence>
<comment type="function">
    <text evidence="17">Hydrolysis of phosphatidylcholine with phospholipase A2 (EC 3.1.1.4) and phospholipase A1 (EC 3.1.1.32) activities.</text>
</comment>
<feature type="active site" description="Nucleophile" evidence="15">
    <location>
        <position position="272"/>
    </location>
</feature>
<evidence type="ECO:0000256" key="7">
    <source>
        <dbReference type="ARBA" id="ARBA00022723"/>
    </source>
</evidence>
<dbReference type="InterPro" id="IPR036541">
    <property type="entry name" value="PLipase_A1_sf"/>
</dbReference>
<dbReference type="EC" id="3.1.1.4" evidence="17"/>
<evidence type="ECO:0000256" key="5">
    <source>
        <dbReference type="ARBA" id="ARBA00022452"/>
    </source>
</evidence>
<comment type="catalytic activity">
    <reaction evidence="2 17">
        <text>a 1,2-diacyl-sn-glycero-3-phosphocholine + H2O = a 1-acyl-sn-glycero-3-phosphocholine + a fatty acid + H(+)</text>
        <dbReference type="Rhea" id="RHEA:15801"/>
        <dbReference type="ChEBI" id="CHEBI:15377"/>
        <dbReference type="ChEBI" id="CHEBI:15378"/>
        <dbReference type="ChEBI" id="CHEBI:28868"/>
        <dbReference type="ChEBI" id="CHEBI:57643"/>
        <dbReference type="ChEBI" id="CHEBI:58168"/>
        <dbReference type="EC" id="3.1.1.4"/>
    </reaction>
</comment>
<evidence type="ECO:0000256" key="17">
    <source>
        <dbReference type="RuleBase" id="RU366027"/>
    </source>
</evidence>
<organism evidence="19 20">
    <name type="scientific">Sphingomonas sanxanigenens</name>
    <dbReference type="NCBI Taxonomy" id="397260"/>
    <lineage>
        <taxon>Bacteria</taxon>
        <taxon>Pseudomonadati</taxon>
        <taxon>Pseudomonadota</taxon>
        <taxon>Alphaproteobacteria</taxon>
        <taxon>Sphingomonadales</taxon>
        <taxon>Sphingomonadaceae</taxon>
        <taxon>Sphingomonas</taxon>
    </lineage>
</organism>
<dbReference type="Gene3D" id="2.40.230.10">
    <property type="entry name" value="Phospholipase A1"/>
    <property type="match status" value="1"/>
</dbReference>
<feature type="region of interest" description="Disordered" evidence="18">
    <location>
        <begin position="135"/>
        <end position="164"/>
    </location>
</feature>
<comment type="caution">
    <text evidence="19">The sequence shown here is derived from an EMBL/GenBank/DDBJ whole genome shotgun (WGS) entry which is preliminary data.</text>
</comment>
<evidence type="ECO:0000256" key="3">
    <source>
        <dbReference type="ARBA" id="ARBA00010525"/>
    </source>
</evidence>
<reference evidence="19 20" key="1">
    <citation type="submission" date="2017-08" db="EMBL/GenBank/DDBJ databases">
        <title>Infants hospitalized years apart are colonized by the same room-sourced microbial strains.</title>
        <authorList>
            <person name="Brooks B."/>
            <person name="Olm M.R."/>
            <person name="Firek B.A."/>
            <person name="Baker R."/>
            <person name="Thomas B.C."/>
            <person name="Morowitz M.J."/>
            <person name="Banfield J.F."/>
        </authorList>
    </citation>
    <scope>NUCLEOTIDE SEQUENCE [LARGE SCALE GENOMIC DNA]</scope>
    <source>
        <strain evidence="19">S2_018_000_R2_101</strain>
    </source>
</reference>
<evidence type="ECO:0000256" key="18">
    <source>
        <dbReference type="SAM" id="MobiDB-lite"/>
    </source>
</evidence>
<keyword evidence="14 17" id="KW-0998">Cell outer membrane</keyword>
<dbReference type="Proteomes" id="UP000249066">
    <property type="component" value="Unassembled WGS sequence"/>
</dbReference>
<evidence type="ECO:0000256" key="15">
    <source>
        <dbReference type="PIRSR" id="PIRSR603187-1"/>
    </source>
</evidence>
<dbReference type="AlphaFoldDB" id="A0A2W5ABE9"/>
<evidence type="ECO:0000256" key="1">
    <source>
        <dbReference type="ARBA" id="ARBA00000111"/>
    </source>
</evidence>
<dbReference type="PANTHER" id="PTHR40457:SF1">
    <property type="entry name" value="PHOSPHOLIPASE A1"/>
    <property type="match status" value="1"/>
</dbReference>
<keyword evidence="12 17" id="KW-0443">Lipid metabolism</keyword>
<evidence type="ECO:0000313" key="20">
    <source>
        <dbReference type="Proteomes" id="UP000249066"/>
    </source>
</evidence>
<dbReference type="GO" id="GO:0004623">
    <property type="term" value="F:phospholipase A2 activity"/>
    <property type="evidence" value="ECO:0007669"/>
    <property type="project" value="UniProtKB-EC"/>
</dbReference>
<feature type="binding site" description="in dimeric form" evidence="16">
    <location>
        <position position="317"/>
    </location>
    <ligand>
        <name>Ca(2+)</name>
        <dbReference type="ChEBI" id="CHEBI:29108"/>
        <label>1</label>
    </ligand>
</feature>
<evidence type="ECO:0000256" key="6">
    <source>
        <dbReference type="ARBA" id="ARBA00022692"/>
    </source>
</evidence>
<dbReference type="GO" id="GO:0016042">
    <property type="term" value="P:lipid catabolic process"/>
    <property type="evidence" value="ECO:0007669"/>
    <property type="project" value="UniProtKB-KW"/>
</dbReference>
<keyword evidence="9 17" id="KW-0378">Hydrolase</keyword>
<evidence type="ECO:0000256" key="10">
    <source>
        <dbReference type="ARBA" id="ARBA00022837"/>
    </source>
</evidence>
<comment type="cofactor">
    <cofactor evidence="17">
        <name>Ca(2+)</name>
        <dbReference type="ChEBI" id="CHEBI:29108"/>
    </cofactor>
    <text evidence="17">Binds 1 Ca(2+) ion per monomer. In the dimeric form the Ca(2+) is bound by different amino acids with binding of each Ca(2+) shared with ligands coming from each monomer. The Ca(2+) ion may have a role in catalysis.</text>
</comment>
<evidence type="ECO:0000256" key="9">
    <source>
        <dbReference type="ARBA" id="ARBA00022801"/>
    </source>
</evidence>
<comment type="similarity">
    <text evidence="3 17">Belongs to the phospholipase A1 family.</text>
</comment>
<dbReference type="EC" id="3.1.1.32" evidence="17"/>
<protein>
    <recommendedName>
        <fullName evidence="17">Phospholipase A1</fullName>
        <ecNumber evidence="17">3.1.1.32</ecNumber>
        <ecNumber evidence="17">3.1.1.4</ecNumber>
    </recommendedName>
    <alternativeName>
        <fullName evidence="17">Phosphatidylcholine 1-acylhydrolase</fullName>
    </alternativeName>
</protein>
<keyword evidence="11 17" id="KW-0442">Lipid degradation</keyword>
<dbReference type="EMBL" id="QFNN01000027">
    <property type="protein sequence ID" value="PZO90497.1"/>
    <property type="molecule type" value="Genomic_DNA"/>
</dbReference>
<dbReference type="GO" id="GO:0008970">
    <property type="term" value="F:phospholipase A1 activity"/>
    <property type="evidence" value="ECO:0007669"/>
    <property type="project" value="UniProtKB-EC"/>
</dbReference>
<feature type="signal peptide" evidence="17">
    <location>
        <begin position="1"/>
        <end position="23"/>
    </location>
</feature>
<name>A0A2W5ABE9_9SPHN</name>
<feature type="binding site" description="in dimeric form" evidence="16">
    <location>
        <position position="235"/>
    </location>
    <ligand>
        <name>Ca(2+)</name>
        <dbReference type="ChEBI" id="CHEBI:29108"/>
        <label>1</label>
    </ligand>
</feature>
<comment type="catalytic activity">
    <reaction evidence="1 17">
        <text>a 1,2-diacyl-sn-glycero-3-phosphocholine + H2O = a 2-acyl-sn-glycero-3-phosphocholine + a fatty acid + H(+)</text>
        <dbReference type="Rhea" id="RHEA:18689"/>
        <dbReference type="ChEBI" id="CHEBI:15377"/>
        <dbReference type="ChEBI" id="CHEBI:15378"/>
        <dbReference type="ChEBI" id="CHEBI:28868"/>
        <dbReference type="ChEBI" id="CHEBI:57643"/>
        <dbReference type="ChEBI" id="CHEBI:57875"/>
        <dbReference type="EC" id="3.1.1.32"/>
    </reaction>
</comment>
<feature type="binding site" description="in dimeric form" evidence="16">
    <location>
        <position position="280"/>
    </location>
    <ligand>
        <name>Ca(2+)</name>
        <dbReference type="ChEBI" id="CHEBI:29108"/>
        <label>1</label>
    </ligand>
</feature>
<keyword evidence="10 16" id="KW-0106">Calcium</keyword>
<comment type="subunit">
    <text evidence="4 17">Homodimer; dimerization is reversible, and the dimeric form is the active one.</text>
</comment>